<protein>
    <submittedName>
        <fullName evidence="1">Uncharacterized protein</fullName>
    </submittedName>
</protein>
<accession>A0A240US17</accession>
<dbReference type="Proteomes" id="UP000194457">
    <property type="component" value="Chromosome"/>
</dbReference>
<evidence type="ECO:0000313" key="1">
    <source>
        <dbReference type="EMBL" id="ART63905.1"/>
    </source>
</evidence>
<organism evidence="1 2">
    <name type="scientific">Kushneria marisflavi</name>
    <dbReference type="NCBI Taxonomy" id="157779"/>
    <lineage>
        <taxon>Bacteria</taxon>
        <taxon>Pseudomonadati</taxon>
        <taxon>Pseudomonadota</taxon>
        <taxon>Gammaproteobacteria</taxon>
        <taxon>Oceanospirillales</taxon>
        <taxon>Halomonadaceae</taxon>
        <taxon>Kushneria</taxon>
    </lineage>
</organism>
<dbReference type="RefSeq" id="WP_086901048.1">
    <property type="nucleotide sequence ID" value="NZ_CP021358.1"/>
</dbReference>
<keyword evidence="2" id="KW-1185">Reference proteome</keyword>
<proteinExistence type="predicted"/>
<evidence type="ECO:0000313" key="2">
    <source>
        <dbReference type="Proteomes" id="UP000194457"/>
    </source>
</evidence>
<dbReference type="OrthoDB" id="7030237at2"/>
<dbReference type="AlphaFoldDB" id="A0A240US17"/>
<dbReference type="EMBL" id="CP021358">
    <property type="protein sequence ID" value="ART63905.1"/>
    <property type="molecule type" value="Genomic_DNA"/>
</dbReference>
<sequence length="197" mass="22913">MSQEIHIGISYQEDISQDFIDEFSATVSDPRLQIKIESRSRGFYASIDWALPTLVIAYLAKPYFEGFLQEAGKDHYQALKKGILQLTRRLYGKHPEHRDRKRSLLFSTIVSLQDGRSLKFVFPEGVSLKKYEVAVDSMYRLLSEHFQMYPSDSITEIAENLSTPSRSLYFEFDPEQEIWMLLDPLLEAQVEHAKQKI</sequence>
<reference evidence="1 2" key="1">
    <citation type="submission" date="2017-05" db="EMBL/GenBank/DDBJ databases">
        <authorList>
            <person name="Song R."/>
            <person name="Chenine A.L."/>
            <person name="Ruprecht R.M."/>
        </authorList>
    </citation>
    <scope>NUCLEOTIDE SEQUENCE [LARGE SCALE GENOMIC DNA]</scope>
    <source>
        <strain evidence="1">SW32</strain>
    </source>
</reference>
<gene>
    <name evidence="1" type="ORF">B9H00_13280</name>
</gene>
<name>A0A240US17_9GAMM</name>
<dbReference type="KEGG" id="kma:B9H00_13280"/>